<reference evidence="1" key="1">
    <citation type="journal article" date="2021" name="J Fungi (Basel)">
        <title>Genomic and Metabolomic Analyses of the Marine Fungus Emericellopsis cladophorae: Insights into Saltwater Adaptability Mechanisms and Its Biosynthetic Potential.</title>
        <authorList>
            <person name="Goncalves M.F.M."/>
            <person name="Hilario S."/>
            <person name="Van de Peer Y."/>
            <person name="Esteves A.C."/>
            <person name="Alves A."/>
        </authorList>
    </citation>
    <scope>NUCLEOTIDE SEQUENCE</scope>
    <source>
        <strain evidence="1">MUM 19.33</strain>
    </source>
</reference>
<keyword evidence="2" id="KW-1185">Reference proteome</keyword>
<protein>
    <submittedName>
        <fullName evidence="1">Uncharacterized protein</fullName>
    </submittedName>
</protein>
<comment type="caution">
    <text evidence="1">The sequence shown here is derived from an EMBL/GenBank/DDBJ whole genome shotgun (WGS) entry which is preliminary data.</text>
</comment>
<evidence type="ECO:0000313" key="1">
    <source>
        <dbReference type="EMBL" id="KAI6781914.1"/>
    </source>
</evidence>
<dbReference type="GeneID" id="75831610"/>
<name>A0A9P9Y1P0_9HYPO</name>
<dbReference type="AlphaFoldDB" id="A0A9P9Y1P0"/>
<proteinExistence type="predicted"/>
<gene>
    <name evidence="1" type="ORF">J7T54_005124</name>
</gene>
<organism evidence="1 2">
    <name type="scientific">Emericellopsis cladophorae</name>
    <dbReference type="NCBI Taxonomy" id="2686198"/>
    <lineage>
        <taxon>Eukaryota</taxon>
        <taxon>Fungi</taxon>
        <taxon>Dikarya</taxon>
        <taxon>Ascomycota</taxon>
        <taxon>Pezizomycotina</taxon>
        <taxon>Sordariomycetes</taxon>
        <taxon>Hypocreomycetidae</taxon>
        <taxon>Hypocreales</taxon>
        <taxon>Bionectriaceae</taxon>
        <taxon>Emericellopsis</taxon>
    </lineage>
</organism>
<dbReference type="Proteomes" id="UP001055219">
    <property type="component" value="Unassembled WGS sequence"/>
</dbReference>
<reference evidence="1" key="2">
    <citation type="submission" date="2022-07" db="EMBL/GenBank/DDBJ databases">
        <authorList>
            <person name="Goncalves M.F.M."/>
            <person name="Hilario S."/>
            <person name="Van De Peer Y."/>
            <person name="Esteves A.C."/>
            <person name="Alves A."/>
        </authorList>
    </citation>
    <scope>NUCLEOTIDE SEQUENCE</scope>
    <source>
        <strain evidence="1">MUM 19.33</strain>
    </source>
</reference>
<dbReference type="OrthoDB" id="66095at2759"/>
<dbReference type="RefSeq" id="XP_051362770.1">
    <property type="nucleotide sequence ID" value="XM_051505864.1"/>
</dbReference>
<sequence>MAAPSPRAGTRDENGLYEPTPTDILVVRAMLVKAMRLPPDIVDAVFDFAEYWAHSSNYIDYIEEHKSPLRILGGSASETRFLLRSFPVGFTSLDDRQSLADTLTYDMNEATPQPLNREHDPQFFESLLNHPTPKLARPVRKVVFTVKMKDQGWVGGRQNERGAFNGSWTWIEAGLERFESEQECDENCVADARYNSASSTAHALPLCALRSIYPEAKPTREEGKFNYQHELAADQEREIQRNRLATREWLNKTITWRWTDSVDPESECGEQLFQEGRGRGSATGEFVRNLKLGDVITIWGKARFRGWVLNLEKVKVDVYWAV</sequence>
<accession>A0A9P9Y1P0</accession>
<dbReference type="EMBL" id="JAGIXG020000017">
    <property type="protein sequence ID" value="KAI6781914.1"/>
    <property type="molecule type" value="Genomic_DNA"/>
</dbReference>
<evidence type="ECO:0000313" key="2">
    <source>
        <dbReference type="Proteomes" id="UP001055219"/>
    </source>
</evidence>